<dbReference type="GO" id="GO:0016114">
    <property type="term" value="P:terpenoid biosynthetic process"/>
    <property type="evidence" value="ECO:0007669"/>
    <property type="project" value="InterPro"/>
</dbReference>
<organism evidence="2 3">
    <name type="scientific">Phtheirospermum japonicum</name>
    <dbReference type="NCBI Taxonomy" id="374723"/>
    <lineage>
        <taxon>Eukaryota</taxon>
        <taxon>Viridiplantae</taxon>
        <taxon>Streptophyta</taxon>
        <taxon>Embryophyta</taxon>
        <taxon>Tracheophyta</taxon>
        <taxon>Spermatophyta</taxon>
        <taxon>Magnoliopsida</taxon>
        <taxon>eudicotyledons</taxon>
        <taxon>Gunneridae</taxon>
        <taxon>Pentapetalae</taxon>
        <taxon>asterids</taxon>
        <taxon>lamiids</taxon>
        <taxon>Lamiales</taxon>
        <taxon>Orobanchaceae</taxon>
        <taxon>Orobanchaceae incertae sedis</taxon>
        <taxon>Phtheirospermum</taxon>
    </lineage>
</organism>
<dbReference type="SUPFAM" id="SSF69765">
    <property type="entry name" value="IpsF-like"/>
    <property type="match status" value="1"/>
</dbReference>
<dbReference type="OrthoDB" id="2015434at2759"/>
<dbReference type="PANTHER" id="PTHR43181">
    <property type="entry name" value="2-C-METHYL-D-ERYTHRITOL 2,4-CYCLODIPHOSPHATE SYNTHASE, CHLOROPLASTIC"/>
    <property type="match status" value="1"/>
</dbReference>
<comment type="caution">
    <text evidence="2">The sequence shown here is derived from an EMBL/GenBank/DDBJ whole genome shotgun (WGS) entry which is preliminary data.</text>
</comment>
<dbReference type="Pfam" id="PF02542">
    <property type="entry name" value="YgbB"/>
    <property type="match status" value="1"/>
</dbReference>
<dbReference type="AlphaFoldDB" id="A0A830D3R9"/>
<protein>
    <submittedName>
        <fullName evidence="2">2-c-methyl-d-erythritol 2 4-cyclodiphosphate synthase chloroplastic</fullName>
    </submittedName>
</protein>
<dbReference type="Gene3D" id="3.30.1330.50">
    <property type="entry name" value="2-C-methyl-D-erythritol 2,4-cyclodiphosphate synthase"/>
    <property type="match status" value="1"/>
</dbReference>
<feature type="domain" description="2-C-methyl-D-erythritol 2,4-cyclodiphosphate synthase" evidence="1">
    <location>
        <begin position="34"/>
        <end position="103"/>
    </location>
</feature>
<feature type="non-terminal residue" evidence="2">
    <location>
        <position position="1"/>
    </location>
</feature>
<dbReference type="InterPro" id="IPR003526">
    <property type="entry name" value="MECDP_synthase"/>
</dbReference>
<evidence type="ECO:0000259" key="1">
    <source>
        <dbReference type="Pfam" id="PF02542"/>
    </source>
</evidence>
<reference evidence="2" key="1">
    <citation type="submission" date="2020-07" db="EMBL/GenBank/DDBJ databases">
        <title>Ethylene signaling mediates host invasion by parasitic plants.</title>
        <authorList>
            <person name="Yoshida S."/>
        </authorList>
    </citation>
    <scope>NUCLEOTIDE SEQUENCE</scope>
    <source>
        <strain evidence="2">Okayama</strain>
    </source>
</reference>
<dbReference type="EMBL" id="BMAC01000801">
    <property type="protein sequence ID" value="GFQ03105.1"/>
    <property type="molecule type" value="Genomic_DNA"/>
</dbReference>
<gene>
    <name evidence="2" type="ORF">PHJA_002454300</name>
</gene>
<proteinExistence type="predicted"/>
<dbReference type="Proteomes" id="UP000653305">
    <property type="component" value="Unassembled WGS sequence"/>
</dbReference>
<dbReference type="PANTHER" id="PTHR43181:SF1">
    <property type="entry name" value="2-C-METHYL-D-ERYTHRITOL 2,4-CYCLODIPHOSPHATE SYNTHASE, CHLOROPLASTIC"/>
    <property type="match status" value="1"/>
</dbReference>
<name>A0A830D3R9_9LAMI</name>
<keyword evidence="3" id="KW-1185">Reference proteome</keyword>
<evidence type="ECO:0000313" key="2">
    <source>
        <dbReference type="EMBL" id="GFQ03105.1"/>
    </source>
</evidence>
<evidence type="ECO:0000313" key="3">
    <source>
        <dbReference type="Proteomes" id="UP000653305"/>
    </source>
</evidence>
<dbReference type="GO" id="GO:0008685">
    <property type="term" value="F:2-C-methyl-D-erythritol 2,4-cyclodiphosphate synthase activity"/>
    <property type="evidence" value="ECO:0007669"/>
    <property type="project" value="InterPro"/>
</dbReference>
<sequence>RCFSNSVTLTSATSDFELEPQTAVVAATKVFPFRDGHVFDLHHLEPEYPLIIGGINISHDRDCEVHCDDDVFLQCVVDAILGVLGLSDTGKIFSDTDPKWEGTA</sequence>
<dbReference type="InterPro" id="IPR036571">
    <property type="entry name" value="MECDP_synthase_sf"/>
</dbReference>
<accession>A0A830D3R9</accession>